<accession>A0AA88Y1Z5</accession>
<dbReference type="AlphaFoldDB" id="A0AA88Y1Z5"/>
<evidence type="ECO:0000313" key="1">
    <source>
        <dbReference type="EMBL" id="KAK3096154.1"/>
    </source>
</evidence>
<sequence length="236" mass="27206">MVDIRNQRIFASYLKRGKLFALQEEDDESRCHEAITKFLFMNMFDEHQKVLASNDDIVLTTNTIPWLNPYEELTEPSENLALLNVAWSKVKSFENRSSETSGIQLLAQHAKTFVLKQDDVRGIKRRWEYANENSLSLVKESQSQESSQSVVMVTELSSLDMDLFLKLYTKKQRTSSNHDVVCSLSTSNNEDENDIRPSQNSNYTVSMETFTKCLLHPDVINVLSSVLDKHLNYQIK</sequence>
<comment type="caution">
    <text evidence="1">The sequence shown here is derived from an EMBL/GenBank/DDBJ whole genome shotgun (WGS) entry which is preliminary data.</text>
</comment>
<evidence type="ECO:0000313" key="2">
    <source>
        <dbReference type="Proteomes" id="UP001186944"/>
    </source>
</evidence>
<gene>
    <name evidence="1" type="ORF">FSP39_023809</name>
</gene>
<dbReference type="Proteomes" id="UP001186944">
    <property type="component" value="Unassembled WGS sequence"/>
</dbReference>
<protein>
    <submittedName>
        <fullName evidence="1">Uncharacterized protein</fullName>
    </submittedName>
</protein>
<name>A0AA88Y1Z5_PINIB</name>
<keyword evidence="2" id="KW-1185">Reference proteome</keyword>
<proteinExistence type="predicted"/>
<dbReference type="EMBL" id="VSWD01000008">
    <property type="protein sequence ID" value="KAK3096154.1"/>
    <property type="molecule type" value="Genomic_DNA"/>
</dbReference>
<reference evidence="1" key="1">
    <citation type="submission" date="2019-08" db="EMBL/GenBank/DDBJ databases">
        <title>The improved chromosome-level genome for the pearl oyster Pinctada fucata martensii using PacBio sequencing and Hi-C.</title>
        <authorList>
            <person name="Zheng Z."/>
        </authorList>
    </citation>
    <scope>NUCLEOTIDE SEQUENCE</scope>
    <source>
        <strain evidence="1">ZZ-2019</strain>
        <tissue evidence="1">Adductor muscle</tissue>
    </source>
</reference>
<organism evidence="1 2">
    <name type="scientific">Pinctada imbricata</name>
    <name type="common">Atlantic pearl-oyster</name>
    <name type="synonym">Pinctada martensii</name>
    <dbReference type="NCBI Taxonomy" id="66713"/>
    <lineage>
        <taxon>Eukaryota</taxon>
        <taxon>Metazoa</taxon>
        <taxon>Spiralia</taxon>
        <taxon>Lophotrochozoa</taxon>
        <taxon>Mollusca</taxon>
        <taxon>Bivalvia</taxon>
        <taxon>Autobranchia</taxon>
        <taxon>Pteriomorphia</taxon>
        <taxon>Pterioida</taxon>
        <taxon>Pterioidea</taxon>
        <taxon>Pteriidae</taxon>
        <taxon>Pinctada</taxon>
    </lineage>
</organism>